<dbReference type="SUPFAM" id="SSF51735">
    <property type="entry name" value="NAD(P)-binding Rossmann-fold domains"/>
    <property type="match status" value="1"/>
</dbReference>
<sequence>MNEDMMQAVVIRESGKRGDWNSLILDEIPRPTLQAGEVLVQVEACSVNRADLLQRRGLYPPPPGASSVMGLDFAGFVVQKSSDVEAWGLSDRVFGIVAGGGYGRYVAVPHDHLVSIPENLSFVEAAATAEVFFTAFHNLFREAAVRADETLLIHGGGSGVGTAAIQLAREAGVQTIITAGDSEKIAKCLDLGASYGINYKEEDFAARTMELTGGKGVDAILDWIGASYLARHLDILKSRGRLVIIGLMGGNKCEIPLAPLLTKRLRIIGSVLRSQSREEKAALAQDFAEHVGPLLKSGRVCPIIDKIYPIHEVERAHQYLREGKHFGKVVLTWQTGG</sequence>
<dbReference type="Pfam" id="PF00107">
    <property type="entry name" value="ADH_zinc_N"/>
    <property type="match status" value="1"/>
</dbReference>
<dbReference type="CDD" id="cd05276">
    <property type="entry name" value="p53_inducible_oxidoreductase"/>
    <property type="match status" value="1"/>
</dbReference>
<dbReference type="InterPro" id="IPR020843">
    <property type="entry name" value="ER"/>
</dbReference>
<dbReference type="InterPro" id="IPR013154">
    <property type="entry name" value="ADH-like_N"/>
</dbReference>
<evidence type="ECO:0000256" key="1">
    <source>
        <dbReference type="ARBA" id="ARBA00022857"/>
    </source>
</evidence>
<dbReference type="GO" id="GO:0070402">
    <property type="term" value="F:NADPH binding"/>
    <property type="evidence" value="ECO:0007669"/>
    <property type="project" value="TreeGrafter"/>
</dbReference>
<gene>
    <name evidence="4" type="ORF">DAMNIGENAA_38260</name>
</gene>
<evidence type="ECO:0000256" key="2">
    <source>
        <dbReference type="ARBA" id="ARBA00023002"/>
    </source>
</evidence>
<dbReference type="Proteomes" id="UP001144372">
    <property type="component" value="Unassembled WGS sequence"/>
</dbReference>
<dbReference type="AlphaFoldDB" id="A0A9W6FX20"/>
<dbReference type="PANTHER" id="PTHR48106:SF18">
    <property type="entry name" value="QUINONE OXIDOREDUCTASE PIG3"/>
    <property type="match status" value="1"/>
</dbReference>
<dbReference type="RefSeq" id="WP_281796785.1">
    <property type="nucleotide sequence ID" value="NZ_BSDR01000001.1"/>
</dbReference>
<accession>A0A9W6FX20</accession>
<protein>
    <submittedName>
        <fullName evidence="4">NAD(P)H quinone oxidoreductase</fullName>
    </submittedName>
</protein>
<dbReference type="Pfam" id="PF08240">
    <property type="entry name" value="ADH_N"/>
    <property type="match status" value="1"/>
</dbReference>
<dbReference type="InterPro" id="IPR036291">
    <property type="entry name" value="NAD(P)-bd_dom_sf"/>
</dbReference>
<dbReference type="Gene3D" id="3.40.50.720">
    <property type="entry name" value="NAD(P)-binding Rossmann-like Domain"/>
    <property type="match status" value="1"/>
</dbReference>
<proteinExistence type="predicted"/>
<reference evidence="4" key="1">
    <citation type="submission" date="2022-12" db="EMBL/GenBank/DDBJ databases">
        <title>Reference genome sequencing for broad-spectrum identification of bacterial and archaeal isolates by mass spectrometry.</title>
        <authorList>
            <person name="Sekiguchi Y."/>
            <person name="Tourlousse D.M."/>
        </authorList>
    </citation>
    <scope>NUCLEOTIDE SEQUENCE</scope>
    <source>
        <strain evidence="4">ASRB1</strain>
    </source>
</reference>
<evidence type="ECO:0000259" key="3">
    <source>
        <dbReference type="SMART" id="SM00829"/>
    </source>
</evidence>
<evidence type="ECO:0000313" key="5">
    <source>
        <dbReference type="Proteomes" id="UP001144372"/>
    </source>
</evidence>
<dbReference type="PANTHER" id="PTHR48106">
    <property type="entry name" value="QUINONE OXIDOREDUCTASE PIG3-RELATED"/>
    <property type="match status" value="1"/>
</dbReference>
<evidence type="ECO:0000313" key="4">
    <source>
        <dbReference type="EMBL" id="GLI36393.1"/>
    </source>
</evidence>
<dbReference type="SUPFAM" id="SSF50129">
    <property type="entry name" value="GroES-like"/>
    <property type="match status" value="1"/>
</dbReference>
<dbReference type="EMBL" id="BSDR01000001">
    <property type="protein sequence ID" value="GLI36393.1"/>
    <property type="molecule type" value="Genomic_DNA"/>
</dbReference>
<organism evidence="4 5">
    <name type="scientific">Desulforhabdus amnigena</name>
    <dbReference type="NCBI Taxonomy" id="40218"/>
    <lineage>
        <taxon>Bacteria</taxon>
        <taxon>Pseudomonadati</taxon>
        <taxon>Thermodesulfobacteriota</taxon>
        <taxon>Syntrophobacteria</taxon>
        <taxon>Syntrophobacterales</taxon>
        <taxon>Syntrophobacteraceae</taxon>
        <taxon>Desulforhabdus</taxon>
    </lineage>
</organism>
<dbReference type="InterPro" id="IPR014189">
    <property type="entry name" value="Quinone_OxRdtase_PIG3"/>
</dbReference>
<name>A0A9W6FX20_9BACT</name>
<dbReference type="GO" id="GO:0016651">
    <property type="term" value="F:oxidoreductase activity, acting on NAD(P)H"/>
    <property type="evidence" value="ECO:0007669"/>
    <property type="project" value="TreeGrafter"/>
</dbReference>
<dbReference type="InterPro" id="IPR011032">
    <property type="entry name" value="GroES-like_sf"/>
</dbReference>
<keyword evidence="1" id="KW-0521">NADP</keyword>
<keyword evidence="2" id="KW-0560">Oxidoreductase</keyword>
<dbReference type="SMART" id="SM00829">
    <property type="entry name" value="PKS_ER"/>
    <property type="match status" value="1"/>
</dbReference>
<feature type="domain" description="Enoyl reductase (ER)" evidence="3">
    <location>
        <begin position="18"/>
        <end position="331"/>
    </location>
</feature>
<dbReference type="InterPro" id="IPR013149">
    <property type="entry name" value="ADH-like_C"/>
</dbReference>
<comment type="caution">
    <text evidence="4">The sequence shown here is derived from an EMBL/GenBank/DDBJ whole genome shotgun (WGS) entry which is preliminary data.</text>
</comment>
<dbReference type="Gene3D" id="3.90.180.10">
    <property type="entry name" value="Medium-chain alcohol dehydrogenases, catalytic domain"/>
    <property type="match status" value="1"/>
</dbReference>
<dbReference type="NCBIfam" id="TIGR02824">
    <property type="entry name" value="quinone_pig3"/>
    <property type="match status" value="1"/>
</dbReference>
<keyword evidence="5" id="KW-1185">Reference proteome</keyword>